<dbReference type="InterPro" id="IPR001853">
    <property type="entry name" value="DSBA-like_thioredoxin_dom"/>
</dbReference>
<evidence type="ECO:0000259" key="2">
    <source>
        <dbReference type="Pfam" id="PF01323"/>
    </source>
</evidence>
<dbReference type="InterPro" id="IPR044087">
    <property type="entry name" value="NahD-like"/>
</dbReference>
<dbReference type="SUPFAM" id="SSF52833">
    <property type="entry name" value="Thioredoxin-like"/>
    <property type="match status" value="1"/>
</dbReference>
<organism evidence="3 4">
    <name type="scientific">Massilia agilis</name>
    <dbReference type="NCBI Taxonomy" id="1811226"/>
    <lineage>
        <taxon>Bacteria</taxon>
        <taxon>Pseudomonadati</taxon>
        <taxon>Pseudomonadota</taxon>
        <taxon>Betaproteobacteria</taxon>
        <taxon>Burkholderiales</taxon>
        <taxon>Oxalobacteraceae</taxon>
        <taxon>Telluria group</taxon>
        <taxon>Massilia</taxon>
    </lineage>
</organism>
<evidence type="ECO:0000313" key="3">
    <source>
        <dbReference type="EMBL" id="MCS0807319.1"/>
    </source>
</evidence>
<dbReference type="PANTHER" id="PTHR42943">
    <property type="entry name" value="GLUTATHIONE S-TRANSFERASE KAPPA"/>
    <property type="match status" value="1"/>
</dbReference>
<evidence type="ECO:0000256" key="1">
    <source>
        <dbReference type="PIRNR" id="PIRNR006386"/>
    </source>
</evidence>
<dbReference type="Proteomes" id="UP001206126">
    <property type="component" value="Unassembled WGS sequence"/>
</dbReference>
<reference evidence="3 4" key="1">
    <citation type="submission" date="2022-08" db="EMBL/GenBank/DDBJ databases">
        <title>Reclassification of Massilia species as members of the genera Telluria, Duganella, Pseudoduganella, Mokoshia gen. nov. and Zemynaea gen. nov. using orthogonal and non-orthogonal genome-based approaches.</title>
        <authorList>
            <person name="Bowman J.P."/>
        </authorList>
    </citation>
    <scope>NUCLEOTIDE SEQUENCE [LARGE SCALE GENOMIC DNA]</scope>
    <source>
        <strain evidence="3 4">JCM 31605</strain>
    </source>
</reference>
<gene>
    <name evidence="3" type="ORF">NX774_05205</name>
</gene>
<keyword evidence="1 3" id="KW-0413">Isomerase</keyword>
<name>A0ABT2D8Z5_9BURK</name>
<comment type="similarity">
    <text evidence="1">Belongs to the GST superfamily. NadH family.</text>
</comment>
<dbReference type="Gene3D" id="3.40.30.10">
    <property type="entry name" value="Glutaredoxin"/>
    <property type="match status" value="1"/>
</dbReference>
<dbReference type="PIRSF" id="PIRSF006386">
    <property type="entry name" value="HCCAis_GSTk"/>
    <property type="match status" value="1"/>
</dbReference>
<dbReference type="InterPro" id="IPR051924">
    <property type="entry name" value="GST_Kappa/NadH"/>
</dbReference>
<dbReference type="Pfam" id="PF01323">
    <property type="entry name" value="DSBA"/>
    <property type="match status" value="1"/>
</dbReference>
<dbReference type="GO" id="GO:0016853">
    <property type="term" value="F:isomerase activity"/>
    <property type="evidence" value="ECO:0007669"/>
    <property type="project" value="UniProtKB-KW"/>
</dbReference>
<comment type="caution">
    <text evidence="3">The sequence shown here is derived from an EMBL/GenBank/DDBJ whole genome shotgun (WGS) entry which is preliminary data.</text>
</comment>
<evidence type="ECO:0000313" key="4">
    <source>
        <dbReference type="Proteomes" id="UP001206126"/>
    </source>
</evidence>
<dbReference type="EC" id="5.99.1.4" evidence="1"/>
<dbReference type="InterPro" id="IPR036249">
    <property type="entry name" value="Thioredoxin-like_sf"/>
</dbReference>
<dbReference type="PANTHER" id="PTHR42943:SF2">
    <property type="entry name" value="GLUTATHIONE S-TRANSFERASE KAPPA 1"/>
    <property type="match status" value="1"/>
</dbReference>
<dbReference type="EMBL" id="JANUHB010000001">
    <property type="protein sequence ID" value="MCS0807319.1"/>
    <property type="molecule type" value="Genomic_DNA"/>
</dbReference>
<dbReference type="CDD" id="cd03022">
    <property type="entry name" value="DsbA_HCCA_Iso"/>
    <property type="match status" value="1"/>
</dbReference>
<sequence length="203" mass="23017">MTDTPTLQFWFEFGSNYSYLSVMRIEALAKAAGVRVQWRPFLLGPIFKELGWSTSPFVLQKEKGEYAWKDVARQARKYGLPFRRPSVFPRVALLPLRVAVLGAGSDWMVPFCERVMSQNWRDDLEINEEANVLAALDGLVDDPHAVIAAALSDENKRRLRENTEEARARGIFGAPSFFVGDELFWGNDRLEDALAFARQSQAS</sequence>
<dbReference type="RefSeq" id="WP_258821089.1">
    <property type="nucleotide sequence ID" value="NZ_JANUHB010000001.1"/>
</dbReference>
<protein>
    <recommendedName>
        <fullName evidence="1">2-hydroxychromene-2-carboxylate isomerase</fullName>
        <ecNumber evidence="1">5.99.1.4</ecNumber>
    </recommendedName>
</protein>
<proteinExistence type="inferred from homology"/>
<keyword evidence="4" id="KW-1185">Reference proteome</keyword>
<comment type="catalytic activity">
    <reaction evidence="1">
        <text>2-hydroxychromene-2-carboxylate = (3E)-4-(2-hydroxyphenyl)-2-oxobut-3-enoate</text>
        <dbReference type="Rhea" id="RHEA:27401"/>
        <dbReference type="ChEBI" id="CHEBI:59350"/>
        <dbReference type="ChEBI" id="CHEBI:59353"/>
        <dbReference type="EC" id="5.99.1.4"/>
    </reaction>
</comment>
<accession>A0ABT2D8Z5</accession>
<feature type="domain" description="DSBA-like thioredoxin" evidence="2">
    <location>
        <begin position="6"/>
        <end position="192"/>
    </location>
</feature>
<dbReference type="InterPro" id="IPR014440">
    <property type="entry name" value="HCCAis_GSTk"/>
</dbReference>